<comment type="subcellular location">
    <subcellularLocation>
        <location evidence="1">Endomembrane system</location>
        <topology evidence="1">Multi-pass membrane protein</topology>
    </subcellularLocation>
</comment>
<evidence type="ECO:0000313" key="8">
    <source>
        <dbReference type="Proteomes" id="UP000376575"/>
    </source>
</evidence>
<keyword evidence="2" id="KW-0812">Transmembrane</keyword>
<dbReference type="AlphaFoldDB" id="A0A5J4F7G0"/>
<reference evidence="7 8" key="1">
    <citation type="journal article" date="2019" name="FEMS Microbiol. Lett.">
        <title>A novel salt-tolerant genotype illuminates the sucrose gene evolution in freshwater bloom-forming cyanobacterium Microcystis aeruginosa.</title>
        <authorList>
            <person name="Tanabe Y."/>
            <person name="Yamaguchi H."/>
            <person name="Sano T."/>
            <person name="Kawachi M."/>
        </authorList>
    </citation>
    <scope>NUCLEOTIDE SEQUENCE [LARGE SCALE GENOMIC DNA]</scope>
    <source>
        <strain evidence="7 8">NIES-4325</strain>
    </source>
</reference>
<dbReference type="EMBL" id="BJKP01000007">
    <property type="protein sequence ID" value="GEA26564.1"/>
    <property type="molecule type" value="Genomic_DNA"/>
</dbReference>
<feature type="compositionally biased region" description="Polar residues" evidence="5">
    <location>
        <begin position="79"/>
        <end position="91"/>
    </location>
</feature>
<dbReference type="RefSeq" id="WP_151695308.1">
    <property type="nucleotide sequence ID" value="NZ_BJKP01000007.1"/>
</dbReference>
<evidence type="ECO:0000256" key="4">
    <source>
        <dbReference type="ARBA" id="ARBA00023136"/>
    </source>
</evidence>
<evidence type="ECO:0000256" key="5">
    <source>
        <dbReference type="SAM" id="MobiDB-lite"/>
    </source>
</evidence>
<keyword evidence="3" id="KW-1133">Transmembrane helix</keyword>
<protein>
    <recommendedName>
        <fullName evidence="6">DUF1232 domain-containing protein</fullName>
    </recommendedName>
</protein>
<sequence length="101" mass="11541">MKPIVESFYNWYSSKITHPKYRWIIILGTMVYLFSPLDISPDVFPIIGWIDDGIVLTLLTTELSRLVLDYRTRRPGGVKNQTEVSSPTNAVDTDAVEVPLR</sequence>
<keyword evidence="4" id="KW-0472">Membrane</keyword>
<comment type="caution">
    <text evidence="7">The sequence shown here is derived from an EMBL/GenBank/DDBJ whole genome shotgun (WGS) entry which is preliminary data.</text>
</comment>
<dbReference type="GO" id="GO:0012505">
    <property type="term" value="C:endomembrane system"/>
    <property type="evidence" value="ECO:0007669"/>
    <property type="project" value="UniProtKB-SubCell"/>
</dbReference>
<feature type="region of interest" description="Disordered" evidence="5">
    <location>
        <begin position="77"/>
        <end position="101"/>
    </location>
</feature>
<dbReference type="InterPro" id="IPR010652">
    <property type="entry name" value="DUF1232"/>
</dbReference>
<evidence type="ECO:0000256" key="3">
    <source>
        <dbReference type="ARBA" id="ARBA00022989"/>
    </source>
</evidence>
<evidence type="ECO:0000256" key="1">
    <source>
        <dbReference type="ARBA" id="ARBA00004127"/>
    </source>
</evidence>
<proteinExistence type="predicted"/>
<accession>A0A5J4F7G0</accession>
<evidence type="ECO:0000259" key="6">
    <source>
        <dbReference type="Pfam" id="PF06803"/>
    </source>
</evidence>
<evidence type="ECO:0000313" key="7">
    <source>
        <dbReference type="EMBL" id="GEA26564.1"/>
    </source>
</evidence>
<dbReference type="Proteomes" id="UP000376575">
    <property type="component" value="Unassembled WGS sequence"/>
</dbReference>
<dbReference type="Pfam" id="PF06803">
    <property type="entry name" value="DUF1232"/>
    <property type="match status" value="1"/>
</dbReference>
<evidence type="ECO:0000256" key="2">
    <source>
        <dbReference type="ARBA" id="ARBA00022692"/>
    </source>
</evidence>
<feature type="domain" description="DUF1232" evidence="6">
    <location>
        <begin position="23"/>
        <end position="58"/>
    </location>
</feature>
<gene>
    <name evidence="7" type="ORF">MiAbW_01117</name>
</gene>
<organism evidence="7 8">
    <name type="scientific">Microcystis aeruginosa NIES-4325</name>
    <dbReference type="NCBI Taxonomy" id="2569534"/>
    <lineage>
        <taxon>Bacteria</taxon>
        <taxon>Bacillati</taxon>
        <taxon>Cyanobacteriota</taxon>
        <taxon>Cyanophyceae</taxon>
        <taxon>Oscillatoriophycideae</taxon>
        <taxon>Chroococcales</taxon>
        <taxon>Microcystaceae</taxon>
        <taxon>Microcystis</taxon>
    </lineage>
</organism>
<name>A0A5J4F7G0_MICAE</name>